<gene>
    <name evidence="2" type="ORF">SEMRO_2674_G334360.1</name>
</gene>
<protein>
    <submittedName>
        <fullName evidence="2">Uncharacterized protein</fullName>
    </submittedName>
</protein>
<dbReference type="Proteomes" id="UP001153069">
    <property type="component" value="Unassembled WGS sequence"/>
</dbReference>
<dbReference type="EMBL" id="CAICTM010002672">
    <property type="protein sequence ID" value="CAB9529925.1"/>
    <property type="molecule type" value="Genomic_DNA"/>
</dbReference>
<name>A0A9N8F3M8_9STRA</name>
<accession>A0A9N8F3M8</accession>
<feature type="region of interest" description="Disordered" evidence="1">
    <location>
        <begin position="1"/>
        <end position="40"/>
    </location>
</feature>
<evidence type="ECO:0000256" key="1">
    <source>
        <dbReference type="SAM" id="MobiDB-lite"/>
    </source>
</evidence>
<dbReference type="AlphaFoldDB" id="A0A9N8F3M8"/>
<evidence type="ECO:0000313" key="3">
    <source>
        <dbReference type="Proteomes" id="UP001153069"/>
    </source>
</evidence>
<reference evidence="2" key="1">
    <citation type="submission" date="2020-06" db="EMBL/GenBank/DDBJ databases">
        <authorList>
            <consortium name="Plant Systems Biology data submission"/>
        </authorList>
    </citation>
    <scope>NUCLEOTIDE SEQUENCE</scope>
    <source>
        <strain evidence="2">D6</strain>
    </source>
</reference>
<evidence type="ECO:0000313" key="2">
    <source>
        <dbReference type="EMBL" id="CAB9529925.1"/>
    </source>
</evidence>
<feature type="compositionally biased region" description="Polar residues" evidence="1">
    <location>
        <begin position="22"/>
        <end position="31"/>
    </location>
</feature>
<comment type="caution">
    <text evidence="2">The sequence shown here is derived from an EMBL/GenBank/DDBJ whole genome shotgun (WGS) entry which is preliminary data.</text>
</comment>
<proteinExistence type="predicted"/>
<organism evidence="2 3">
    <name type="scientific">Seminavis robusta</name>
    <dbReference type="NCBI Taxonomy" id="568900"/>
    <lineage>
        <taxon>Eukaryota</taxon>
        <taxon>Sar</taxon>
        <taxon>Stramenopiles</taxon>
        <taxon>Ochrophyta</taxon>
        <taxon>Bacillariophyta</taxon>
        <taxon>Bacillariophyceae</taxon>
        <taxon>Bacillariophycidae</taxon>
        <taxon>Naviculales</taxon>
        <taxon>Naviculaceae</taxon>
        <taxon>Seminavis</taxon>
    </lineage>
</organism>
<sequence>MDTPFETPVSSEATFPAEPTFTEPQSRSTPAEASAETPPHFHERVKVDNKSLRGTVVGSTRPTLIPVPAWLILDPDNPDWLMAVDGCPSIRVDNHMQF</sequence>
<keyword evidence="3" id="KW-1185">Reference proteome</keyword>